<evidence type="ECO:0000256" key="14">
    <source>
        <dbReference type="ARBA" id="ARBA00035131"/>
    </source>
</evidence>
<evidence type="ECO:0000256" key="13">
    <source>
        <dbReference type="ARBA" id="ARBA00023242"/>
    </source>
</evidence>
<evidence type="ECO:0000256" key="17">
    <source>
        <dbReference type="SAM" id="MobiDB-lite"/>
    </source>
</evidence>
<dbReference type="GO" id="GO:0005737">
    <property type="term" value="C:cytoplasm"/>
    <property type="evidence" value="ECO:0007669"/>
    <property type="project" value="UniProtKB-SubCell"/>
</dbReference>
<feature type="domain" description="RING-type" evidence="18">
    <location>
        <begin position="193"/>
        <end position="234"/>
    </location>
</feature>
<proteinExistence type="inferred from homology"/>
<evidence type="ECO:0000256" key="2">
    <source>
        <dbReference type="ARBA" id="ARBA00004123"/>
    </source>
</evidence>
<dbReference type="CDD" id="cd16536">
    <property type="entry name" value="RING-HC_RNF10"/>
    <property type="match status" value="1"/>
</dbReference>
<comment type="similarity">
    <text evidence="5">Belongs to the RNF10 family.</text>
</comment>
<evidence type="ECO:0000256" key="3">
    <source>
        <dbReference type="ARBA" id="ARBA00004496"/>
    </source>
</evidence>
<comment type="catalytic activity">
    <reaction evidence="1">
        <text>S-ubiquitinyl-[E2 ubiquitin-conjugating enzyme]-L-cysteine + [acceptor protein]-L-lysine = [E2 ubiquitin-conjugating enzyme]-L-cysteine + N(6)-ubiquitinyl-[acceptor protein]-L-lysine.</text>
        <dbReference type="EC" id="2.3.2.27"/>
    </reaction>
</comment>
<dbReference type="InterPro" id="IPR001841">
    <property type="entry name" value="Znf_RING"/>
</dbReference>
<keyword evidence="9" id="KW-0479">Metal-binding</keyword>
<evidence type="ECO:0000256" key="6">
    <source>
        <dbReference type="ARBA" id="ARBA00012483"/>
    </source>
</evidence>
<dbReference type="InterPro" id="IPR039739">
    <property type="entry name" value="MAG2/RNF10"/>
</dbReference>
<feature type="region of interest" description="Disordered" evidence="17">
    <location>
        <begin position="683"/>
        <end position="779"/>
    </location>
</feature>
<dbReference type="FunFam" id="3.30.40.10:FF:000112">
    <property type="entry name" value="RING finger protein 10"/>
    <property type="match status" value="1"/>
</dbReference>
<dbReference type="GO" id="GO:0008270">
    <property type="term" value="F:zinc ion binding"/>
    <property type="evidence" value="ECO:0007669"/>
    <property type="project" value="UniProtKB-KW"/>
</dbReference>
<dbReference type="InterPro" id="IPR018957">
    <property type="entry name" value="Znf_C3HC4_RING-type"/>
</dbReference>
<evidence type="ECO:0000256" key="5">
    <source>
        <dbReference type="ARBA" id="ARBA00008117"/>
    </source>
</evidence>
<dbReference type="PROSITE" id="PS50089">
    <property type="entry name" value="ZF_RING_2"/>
    <property type="match status" value="1"/>
</dbReference>
<feature type="compositionally biased region" description="Basic and acidic residues" evidence="17">
    <location>
        <begin position="65"/>
        <end position="86"/>
    </location>
</feature>
<accession>A0A4D5R9P8</accession>
<dbReference type="InterPro" id="IPR013083">
    <property type="entry name" value="Znf_RING/FYVE/PHD"/>
</dbReference>
<keyword evidence="11" id="KW-0833">Ubl conjugation pathway</keyword>
<dbReference type="Pfam" id="PF00097">
    <property type="entry name" value="zf-C3HC4"/>
    <property type="match status" value="1"/>
</dbReference>
<evidence type="ECO:0000256" key="15">
    <source>
        <dbReference type="ARBA" id="ARBA00035390"/>
    </source>
</evidence>
<dbReference type="SUPFAM" id="SSF57850">
    <property type="entry name" value="RING/U-box"/>
    <property type="match status" value="1"/>
</dbReference>
<dbReference type="GO" id="GO:0005634">
    <property type="term" value="C:nucleus"/>
    <property type="evidence" value="ECO:0007669"/>
    <property type="project" value="UniProtKB-SubCell"/>
</dbReference>
<dbReference type="InterPro" id="IPR017907">
    <property type="entry name" value="Znf_RING_CS"/>
</dbReference>
<dbReference type="AlphaFoldDB" id="A0A4D5R9P8"/>
<keyword evidence="13" id="KW-0539">Nucleus</keyword>
<sequence length="779" mass="88394">MLEESSMEKKNVNRSAAGPSKTNGTDAKSKQDVVVKKYPRSSRRRESPCQRPEPTRKPLPQRNKVVFDKRPKPREFCSNDRDRSDIGDTPNVEVGSALQKGSKKLNLNHLLNFSYTPRETNSHVSYWGQSWKSRNGWSTKKHKYNKEQFLQANCQFVVKAGGNYAVHAVDPDPLVDWEAIEMVCIPSHDIASCPICLYEPVAAKITRCGHIYCWACILHYLALTDKTWRKCPICFEAVHKKDLKSVNIVSTRNFVVGETITMRLMQRVKGSVFAMMKSQWKDRRGEFLHLDEDEEEKCFSKLLIATPKQVYDLVIAKERATLEKQLEEDKDCPEACFIESALQLLSEREQHLMRENLMESAVKGMSSLTTTDIVSEKVQLPESSSKRIVYLSAFDDEIDNNNHIEKEIETESGKEIPNENITDQEKNDGKHLSAMDNCRKRYESTSTDSTCGEIGVDDLDLSSVSAEEHLEETNSKDVYYFYQAADGQHAYMHALNIRMLVKEYGSLDKCPDTVTGKIVEKEGISMTEQLRKRLRYLRHLPLTCEFEVVELTLKSPIVSQETIHSFEEEIEKRRRRRNKRARDEKRRERFIQEEEKRKYGIYPGAHLNLRSHRQFPQCKNEELNEPLPSVSSVSTYSEITPLNNSSPLPSGEIISETVSTPLSSSVEDGGSHSIPSFAQMLRDGKSKANKAISQASAHSSSGSHGNVFAKSRMGEDSEPEDYVPAPEYHLSFGDAIQEALKKASGTPGADPGDQGISKKKKKKNKTTLLFTTNMARSNK</sequence>
<evidence type="ECO:0000256" key="11">
    <source>
        <dbReference type="ARBA" id="ARBA00022786"/>
    </source>
</evidence>
<comment type="pathway">
    <text evidence="4">Protein modification; protein ubiquitination.</text>
</comment>
<evidence type="ECO:0000256" key="4">
    <source>
        <dbReference type="ARBA" id="ARBA00004906"/>
    </source>
</evidence>
<dbReference type="PANTHER" id="PTHR12983">
    <property type="entry name" value="RING FINGER 10 FAMILY MEMBER"/>
    <property type="match status" value="1"/>
</dbReference>
<evidence type="ECO:0000256" key="12">
    <source>
        <dbReference type="ARBA" id="ARBA00022833"/>
    </source>
</evidence>
<keyword evidence="12" id="KW-0862">Zinc</keyword>
<evidence type="ECO:0000256" key="1">
    <source>
        <dbReference type="ARBA" id="ARBA00000900"/>
    </source>
</evidence>
<keyword evidence="10 16" id="KW-0863">Zinc-finger</keyword>
<evidence type="ECO:0000256" key="8">
    <source>
        <dbReference type="ARBA" id="ARBA00022679"/>
    </source>
</evidence>
<evidence type="ECO:0000256" key="9">
    <source>
        <dbReference type="ARBA" id="ARBA00022723"/>
    </source>
</evidence>
<feature type="region of interest" description="Disordered" evidence="17">
    <location>
        <begin position="1"/>
        <end position="91"/>
    </location>
</feature>
<evidence type="ECO:0000256" key="10">
    <source>
        <dbReference type="ARBA" id="ARBA00022771"/>
    </source>
</evidence>
<dbReference type="Gene3D" id="3.30.40.10">
    <property type="entry name" value="Zinc/RING finger domain, C3HC4 (zinc finger)"/>
    <property type="match status" value="1"/>
</dbReference>
<evidence type="ECO:0000259" key="18">
    <source>
        <dbReference type="PROSITE" id="PS50089"/>
    </source>
</evidence>
<dbReference type="EC" id="2.3.2.27" evidence="6"/>
<comment type="subcellular location">
    <subcellularLocation>
        <location evidence="3">Cytoplasm</location>
    </subcellularLocation>
    <subcellularLocation>
        <location evidence="2">Nucleus</location>
    </subcellularLocation>
</comment>
<dbReference type="PROSITE" id="PS00518">
    <property type="entry name" value="ZF_RING_1"/>
    <property type="match status" value="1"/>
</dbReference>
<name>A0A4D5R9P8_SCOVI</name>
<feature type="compositionally biased region" description="Basic and acidic residues" evidence="17">
    <location>
        <begin position="1"/>
        <end position="11"/>
    </location>
</feature>
<dbReference type="GO" id="GO:0045944">
    <property type="term" value="P:positive regulation of transcription by RNA polymerase II"/>
    <property type="evidence" value="ECO:0007669"/>
    <property type="project" value="TreeGrafter"/>
</dbReference>
<keyword evidence="7" id="KW-0963">Cytoplasm</keyword>
<dbReference type="PANTHER" id="PTHR12983:SF9">
    <property type="entry name" value="E3 UBIQUITIN-PROTEIN LIGASE RNF10"/>
    <property type="match status" value="1"/>
</dbReference>
<feature type="compositionally biased region" description="Basic and acidic residues" evidence="17">
    <location>
        <begin position="44"/>
        <end position="56"/>
    </location>
</feature>
<reference evidence="19" key="1">
    <citation type="journal article" date="2018" name="Toxicon">
        <title>Venom-gland transcriptomics and venom proteomics of the giant Florida blue centipede, Scolopendra viridis.</title>
        <authorList>
            <person name="Ward M.J."/>
            <person name="Rokyta D.R."/>
        </authorList>
    </citation>
    <scope>NUCLEOTIDE SEQUENCE</scope>
    <source>
        <tissue evidence="19">Venom gland</tissue>
    </source>
</reference>
<dbReference type="GO" id="GO:0061630">
    <property type="term" value="F:ubiquitin protein ligase activity"/>
    <property type="evidence" value="ECO:0007669"/>
    <property type="project" value="UniProtKB-EC"/>
</dbReference>
<evidence type="ECO:0000313" key="19">
    <source>
        <dbReference type="EMBL" id="MIC88847.1"/>
    </source>
</evidence>
<dbReference type="EMBL" id="GGNE01000306">
    <property type="protein sequence ID" value="MIC88847.1"/>
    <property type="molecule type" value="Transcribed_RNA"/>
</dbReference>
<dbReference type="GO" id="GO:0000976">
    <property type="term" value="F:transcription cis-regulatory region binding"/>
    <property type="evidence" value="ECO:0007669"/>
    <property type="project" value="TreeGrafter"/>
</dbReference>
<dbReference type="SMART" id="SM00184">
    <property type="entry name" value="RING"/>
    <property type="match status" value="1"/>
</dbReference>
<keyword evidence="8" id="KW-0808">Transferase</keyword>
<feature type="region of interest" description="Disordered" evidence="17">
    <location>
        <begin position="409"/>
        <end position="431"/>
    </location>
</feature>
<evidence type="ECO:0000256" key="16">
    <source>
        <dbReference type="PROSITE-ProRule" id="PRU00175"/>
    </source>
</evidence>
<organism evidence="19">
    <name type="scientific">Scolopendra viridis</name>
    <name type="common">Giant centipede</name>
    <dbReference type="NCBI Taxonomy" id="118503"/>
    <lineage>
        <taxon>Eukaryota</taxon>
        <taxon>Metazoa</taxon>
        <taxon>Ecdysozoa</taxon>
        <taxon>Arthropoda</taxon>
        <taxon>Myriapoda</taxon>
        <taxon>Chilopoda</taxon>
        <taxon>Pleurostigmophora</taxon>
        <taxon>Scolopendromorpha</taxon>
        <taxon>Scolopendridae</taxon>
        <taxon>Scolopendra</taxon>
    </lineage>
</organism>
<evidence type="ECO:0000256" key="7">
    <source>
        <dbReference type="ARBA" id="ARBA00022490"/>
    </source>
</evidence>
<feature type="compositionally biased region" description="Low complexity" evidence="17">
    <location>
        <begin position="695"/>
        <end position="705"/>
    </location>
</feature>
<protein>
    <recommendedName>
        <fullName evidence="14">E3 ubiquitin-protein ligase RNF10</fullName>
        <ecNumber evidence="6">2.3.2.27</ecNumber>
    </recommendedName>
    <alternativeName>
        <fullName evidence="15">RING finger protein 10</fullName>
    </alternativeName>
</protein>